<dbReference type="GO" id="GO:0050909">
    <property type="term" value="P:sensory perception of taste"/>
    <property type="evidence" value="ECO:0007669"/>
    <property type="project" value="InterPro"/>
</dbReference>
<dbReference type="Pfam" id="PF08395">
    <property type="entry name" value="7tm_7"/>
    <property type="match status" value="2"/>
</dbReference>
<name>A0A7R9AGQ4_9CRUS</name>
<evidence type="ECO:0000256" key="9">
    <source>
        <dbReference type="ARBA" id="ARBA00023224"/>
    </source>
</evidence>
<evidence type="ECO:0000256" key="3">
    <source>
        <dbReference type="ARBA" id="ARBA00022606"/>
    </source>
</evidence>
<feature type="transmembrane region" description="Helical" evidence="10">
    <location>
        <begin position="268"/>
        <end position="290"/>
    </location>
</feature>
<proteinExistence type="predicted"/>
<keyword evidence="5" id="KW-0552">Olfaction</keyword>
<feature type="non-terminal residue" evidence="11">
    <location>
        <position position="1"/>
    </location>
</feature>
<evidence type="ECO:0000256" key="4">
    <source>
        <dbReference type="ARBA" id="ARBA00022692"/>
    </source>
</evidence>
<keyword evidence="12" id="KW-1185">Reference proteome</keyword>
<protein>
    <submittedName>
        <fullName evidence="11">Uncharacterized protein</fullName>
    </submittedName>
</protein>
<evidence type="ECO:0000256" key="7">
    <source>
        <dbReference type="ARBA" id="ARBA00023136"/>
    </source>
</evidence>
<keyword evidence="3" id="KW-0716">Sensory transduction</keyword>
<feature type="transmembrane region" description="Helical" evidence="10">
    <location>
        <begin position="75"/>
        <end position="96"/>
    </location>
</feature>
<organism evidence="11">
    <name type="scientific">Darwinula stevensoni</name>
    <dbReference type="NCBI Taxonomy" id="69355"/>
    <lineage>
        <taxon>Eukaryota</taxon>
        <taxon>Metazoa</taxon>
        <taxon>Ecdysozoa</taxon>
        <taxon>Arthropoda</taxon>
        <taxon>Crustacea</taxon>
        <taxon>Oligostraca</taxon>
        <taxon>Ostracoda</taxon>
        <taxon>Podocopa</taxon>
        <taxon>Podocopida</taxon>
        <taxon>Darwinulocopina</taxon>
        <taxon>Darwinuloidea</taxon>
        <taxon>Darwinulidae</taxon>
        <taxon>Darwinula</taxon>
    </lineage>
</organism>
<keyword evidence="8" id="KW-0675">Receptor</keyword>
<gene>
    <name evidence="11" type="ORF">DSTB1V02_LOCUS13545</name>
</gene>
<dbReference type="GO" id="GO:0004984">
    <property type="term" value="F:olfactory receptor activity"/>
    <property type="evidence" value="ECO:0007669"/>
    <property type="project" value="InterPro"/>
</dbReference>
<keyword evidence="7 10" id="KW-0472">Membrane</keyword>
<evidence type="ECO:0000256" key="5">
    <source>
        <dbReference type="ARBA" id="ARBA00022725"/>
    </source>
</evidence>
<comment type="subcellular location">
    <subcellularLocation>
        <location evidence="1">Cell membrane</location>
        <topology evidence="1">Multi-pass membrane protein</topology>
    </subcellularLocation>
</comment>
<evidence type="ECO:0000256" key="8">
    <source>
        <dbReference type="ARBA" id="ARBA00023170"/>
    </source>
</evidence>
<dbReference type="PANTHER" id="PTHR21137">
    <property type="entry name" value="ODORANT RECEPTOR"/>
    <property type="match status" value="1"/>
</dbReference>
<evidence type="ECO:0000313" key="12">
    <source>
        <dbReference type="Proteomes" id="UP000677054"/>
    </source>
</evidence>
<dbReference type="AlphaFoldDB" id="A0A7R9AGQ4"/>
<keyword evidence="9" id="KW-0807">Transducer</keyword>
<feature type="transmembrane region" description="Helical" evidence="10">
    <location>
        <begin position="423"/>
        <end position="445"/>
    </location>
</feature>
<dbReference type="EMBL" id="CAJPEV010006710">
    <property type="protein sequence ID" value="CAG0904322.1"/>
    <property type="molecule type" value="Genomic_DNA"/>
</dbReference>
<feature type="transmembrane region" description="Helical" evidence="10">
    <location>
        <begin position="230"/>
        <end position="248"/>
    </location>
</feature>
<dbReference type="GO" id="GO:0005886">
    <property type="term" value="C:plasma membrane"/>
    <property type="evidence" value="ECO:0007669"/>
    <property type="project" value="UniProtKB-SubCell"/>
</dbReference>
<evidence type="ECO:0000256" key="6">
    <source>
        <dbReference type="ARBA" id="ARBA00022989"/>
    </source>
</evidence>
<feature type="transmembrane region" description="Helical" evidence="10">
    <location>
        <begin position="321"/>
        <end position="341"/>
    </location>
</feature>
<dbReference type="PANTHER" id="PTHR21137:SF35">
    <property type="entry name" value="ODORANT RECEPTOR 19A-RELATED"/>
    <property type="match status" value="1"/>
</dbReference>
<dbReference type="Proteomes" id="UP000677054">
    <property type="component" value="Unassembled WGS sequence"/>
</dbReference>
<sequence>AILEERAAELSLPTTSLRQGEVLVQYLETHRQVSHLCKRLSSVFHPTLFLGFLTAIVATIAYAFFIISYVMKGSWVFVLMAVTRASFCDFLVFSLCCSADNLSSKADEIVQTLTNERSLSLDKESRGEVVHFESQTRTHTIKLQASRYFTMDKALLTSASALVKGAADRDRTNGMIEKINKRGRYEAKMASVMDWLWILCRLGVFLGILPLEGTGKEERKVTFRVWSVPFVWSMLLVLGNVTAICILLPSFRECFEGEGGELGDRLGFYVVMTAGFGVVMACFFSATSAARKIPGFLEELDETWRDSVGSSPVGLPRSFCFKGLGCFCFYVADTLTVWVAIRRIQHVVMVATVSLMMILTAGFATLFLLVAISCEAMLEERAAELSLPTNSLRQGEALVQYLETHRQVSHLCKRLSSVFHPTLFLGFLSAIVATIGYAFFIISFVMKGSWVLALMAVTRASFCDFLVFSLCCSADNLSSKGCL</sequence>
<dbReference type="InterPro" id="IPR004117">
    <property type="entry name" value="7tm6_olfct_rcpt"/>
</dbReference>
<feature type="transmembrane region" description="Helical" evidence="10">
    <location>
        <begin position="348"/>
        <end position="372"/>
    </location>
</feature>
<evidence type="ECO:0000256" key="2">
    <source>
        <dbReference type="ARBA" id="ARBA00022475"/>
    </source>
</evidence>
<keyword evidence="2" id="KW-1003">Cell membrane</keyword>
<evidence type="ECO:0000256" key="1">
    <source>
        <dbReference type="ARBA" id="ARBA00004651"/>
    </source>
</evidence>
<dbReference type="InterPro" id="IPR013604">
    <property type="entry name" value="7TM_chemorcpt"/>
</dbReference>
<dbReference type="GO" id="GO:0007165">
    <property type="term" value="P:signal transduction"/>
    <property type="evidence" value="ECO:0007669"/>
    <property type="project" value="UniProtKB-KW"/>
</dbReference>
<keyword evidence="4 10" id="KW-0812">Transmembrane</keyword>
<dbReference type="GO" id="GO:0005549">
    <property type="term" value="F:odorant binding"/>
    <property type="evidence" value="ECO:0007669"/>
    <property type="project" value="InterPro"/>
</dbReference>
<feature type="transmembrane region" description="Helical" evidence="10">
    <location>
        <begin position="48"/>
        <end position="69"/>
    </location>
</feature>
<reference evidence="11" key="1">
    <citation type="submission" date="2020-11" db="EMBL/GenBank/DDBJ databases">
        <authorList>
            <person name="Tran Van P."/>
        </authorList>
    </citation>
    <scope>NUCLEOTIDE SEQUENCE</scope>
</reference>
<evidence type="ECO:0000313" key="11">
    <source>
        <dbReference type="EMBL" id="CAD7253799.1"/>
    </source>
</evidence>
<keyword evidence="6 10" id="KW-1133">Transmembrane helix</keyword>
<dbReference type="EMBL" id="LR906227">
    <property type="protein sequence ID" value="CAD7253799.1"/>
    <property type="molecule type" value="Genomic_DNA"/>
</dbReference>
<feature type="transmembrane region" description="Helical" evidence="10">
    <location>
        <begin position="192"/>
        <end position="210"/>
    </location>
</feature>
<evidence type="ECO:0000256" key="10">
    <source>
        <dbReference type="SAM" id="Phobius"/>
    </source>
</evidence>
<accession>A0A7R9AGQ4</accession>